<feature type="transmembrane region" description="Helical" evidence="1">
    <location>
        <begin position="7"/>
        <end position="28"/>
    </location>
</feature>
<dbReference type="EMBL" id="CP121769">
    <property type="protein sequence ID" value="WGE10596.1"/>
    <property type="molecule type" value="Genomic_DNA"/>
</dbReference>
<dbReference type="EMBL" id="JAODIR010000003">
    <property type="protein sequence ID" value="MDD2167208.1"/>
    <property type="molecule type" value="Genomic_DNA"/>
</dbReference>
<reference evidence="3" key="2">
    <citation type="submission" date="2023-04" db="EMBL/GenBank/DDBJ databases">
        <title>Molecular characterization of the Integrative and Conjugative elements harboring multidrug-resistance gene from Glaesserella (Haemophilus) parasuis.</title>
        <authorList>
            <person name="Che Y."/>
            <person name="Zhou L."/>
        </authorList>
    </citation>
    <scope>NUCLEOTIDE SEQUENCE</scope>
    <source>
        <strain evidence="3">Z44</strain>
    </source>
</reference>
<dbReference type="Proteomes" id="UP001148834">
    <property type="component" value="Unassembled WGS sequence"/>
</dbReference>
<organism evidence="2 4">
    <name type="scientific">Glaesserella parasuis</name>
    <name type="common">Haemophilus parasuis</name>
    <dbReference type="NCBI Taxonomy" id="738"/>
    <lineage>
        <taxon>Bacteria</taxon>
        <taxon>Pseudomonadati</taxon>
        <taxon>Pseudomonadota</taxon>
        <taxon>Gammaproteobacteria</taxon>
        <taxon>Pasteurellales</taxon>
        <taxon>Pasteurellaceae</taxon>
        <taxon>Glaesserella</taxon>
    </lineage>
</organism>
<proteinExistence type="predicted"/>
<dbReference type="Proteomes" id="UP001222296">
    <property type="component" value="Chromosome"/>
</dbReference>
<keyword evidence="1" id="KW-0472">Membrane</keyword>
<keyword evidence="1" id="KW-1133">Transmembrane helix</keyword>
<feature type="transmembrane region" description="Helical" evidence="1">
    <location>
        <begin position="150"/>
        <end position="171"/>
    </location>
</feature>
<keyword evidence="1" id="KW-0812">Transmembrane</keyword>
<evidence type="ECO:0000313" key="4">
    <source>
        <dbReference type="Proteomes" id="UP001148834"/>
    </source>
</evidence>
<reference evidence="2" key="1">
    <citation type="submission" date="2022-09" db="EMBL/GenBank/DDBJ databases">
        <title>Molecular characterization of Glaesserella parasuis strains circulating in commercial swine farms using whole-genome sequencing.</title>
        <authorList>
            <person name="Mugabi R."/>
            <person name="Clavijo M."/>
            <person name="Li G."/>
        </authorList>
    </citation>
    <scope>NUCLEOTIDE SEQUENCE</scope>
    <source>
        <strain evidence="2">0435-53</strain>
    </source>
</reference>
<accession>A0A084F0C3</accession>
<evidence type="ECO:0000313" key="3">
    <source>
        <dbReference type="EMBL" id="WGE10596.1"/>
    </source>
</evidence>
<gene>
    <name evidence="2" type="ORF">N5925_01010</name>
    <name evidence="3" type="ORF">QBL01_03065</name>
</gene>
<dbReference type="OrthoDB" id="5354324at2"/>
<protein>
    <submittedName>
        <fullName evidence="2">DUF1523 family protein</fullName>
    </submittedName>
</protein>
<evidence type="ECO:0000256" key="1">
    <source>
        <dbReference type="SAM" id="Phobius"/>
    </source>
</evidence>
<sequence length="175" mass="20284">MRAMFKYFLILVSLSLHIVLVGAVNYAFPSYEQTMVTGMEVRRMDKDGVISKSNPADGEVRDVYFLFTEHPDTKAVMVYRNEDTGWGLPLYFKFGSADIQAKAQAYANEKQMVQIKYYGWRINWLNEFRNIVSITPLAEGESVSKPWVSYILYAFFALTFFLSVQFIRGWFDSSK</sequence>
<dbReference type="Pfam" id="PF07509">
    <property type="entry name" value="DUF1523"/>
    <property type="match status" value="1"/>
</dbReference>
<dbReference type="InterPro" id="IPR011088">
    <property type="entry name" value="Phage_phiNM3_A0EWY4"/>
</dbReference>
<evidence type="ECO:0000313" key="2">
    <source>
        <dbReference type="EMBL" id="MDD2167208.1"/>
    </source>
</evidence>
<dbReference type="AlphaFoldDB" id="A0A084F0C3"/>
<dbReference type="RefSeq" id="WP_021113777.1">
    <property type="nucleotide sequence ID" value="NZ_CP020085.1"/>
</dbReference>
<name>A0A084F0C3_GLAPU</name>